<dbReference type="PANTHER" id="PTHR43685:SF3">
    <property type="entry name" value="SLR2126 PROTEIN"/>
    <property type="match status" value="1"/>
</dbReference>
<dbReference type="InterPro" id="IPR001173">
    <property type="entry name" value="Glyco_trans_2-like"/>
</dbReference>
<keyword evidence="3" id="KW-1185">Reference proteome</keyword>
<dbReference type="InterPro" id="IPR050834">
    <property type="entry name" value="Glycosyltransf_2"/>
</dbReference>
<feature type="domain" description="Glycosyltransferase 2-like" evidence="1">
    <location>
        <begin position="6"/>
        <end position="104"/>
    </location>
</feature>
<dbReference type="EMBL" id="JAAVNE010000107">
    <property type="protein sequence ID" value="NKC34611.1"/>
    <property type="molecule type" value="Genomic_DNA"/>
</dbReference>
<dbReference type="InterPro" id="IPR029044">
    <property type="entry name" value="Nucleotide-diphossugar_trans"/>
</dbReference>
<dbReference type="Proteomes" id="UP000787635">
    <property type="component" value="Unassembled WGS sequence"/>
</dbReference>
<reference evidence="2 3" key="1">
    <citation type="submission" date="2020-03" db="EMBL/GenBank/DDBJ databases">
        <title>Roseomonas selenitidurans sp. nov. isolated from urban soil.</title>
        <authorList>
            <person name="Liu H."/>
        </authorList>
    </citation>
    <scope>NUCLEOTIDE SEQUENCE [LARGE SCALE GENOMIC DNA]</scope>
    <source>
        <strain evidence="2 3">BU-1</strain>
    </source>
</reference>
<protein>
    <submittedName>
        <fullName evidence="2">Glycosyltransferase family 2 protein</fullName>
    </submittedName>
</protein>
<organism evidence="2 3">
    <name type="scientific">Falsiroseomonas selenitidurans</name>
    <dbReference type="NCBI Taxonomy" id="2716335"/>
    <lineage>
        <taxon>Bacteria</taxon>
        <taxon>Pseudomonadati</taxon>
        <taxon>Pseudomonadota</taxon>
        <taxon>Alphaproteobacteria</taxon>
        <taxon>Acetobacterales</taxon>
        <taxon>Roseomonadaceae</taxon>
        <taxon>Falsiroseomonas</taxon>
    </lineage>
</organism>
<evidence type="ECO:0000259" key="1">
    <source>
        <dbReference type="Pfam" id="PF00535"/>
    </source>
</evidence>
<name>A0ABX1ECP9_9PROT</name>
<dbReference type="CDD" id="cd00761">
    <property type="entry name" value="Glyco_tranf_GTA_type"/>
    <property type="match status" value="1"/>
</dbReference>
<dbReference type="SUPFAM" id="SSF53448">
    <property type="entry name" value="Nucleotide-diphospho-sugar transferases"/>
    <property type="match status" value="1"/>
</dbReference>
<sequence length="347" mass="36140">MSLPAVVVRTCNEAPRLALTLASLAAQDPRPEEVVVVDDGSTDETPAVLAAAAAALKLRVLRHASPQGPSRASNAGAAAARAARLLFLDGDTLAAPGLLAAHAALHAAAPGALGRGETWHLRQTRLLRDPDRLEPFPAAAASFARLPAAEHARLRVTRAMVAGDFAALLARAEPGHYPGAGPRRMHAVEMAALRTAPGCSALWAAATGPNLSVPRDAFLAAGGFDPALDITAHRALALRLCDAGHAMRPAEGAVSLHMTHRAGWLDPLSALAWEDRFLAVAPRREVALLAVFWAGIADRPPFPPDYLLPSLPALAEAACGGDGRDWDVPRRAIGARPLGPAFWTSAA</sequence>
<dbReference type="Gene3D" id="3.90.550.10">
    <property type="entry name" value="Spore Coat Polysaccharide Biosynthesis Protein SpsA, Chain A"/>
    <property type="match status" value="1"/>
</dbReference>
<evidence type="ECO:0000313" key="2">
    <source>
        <dbReference type="EMBL" id="NKC34611.1"/>
    </source>
</evidence>
<evidence type="ECO:0000313" key="3">
    <source>
        <dbReference type="Proteomes" id="UP000787635"/>
    </source>
</evidence>
<dbReference type="Pfam" id="PF00535">
    <property type="entry name" value="Glycos_transf_2"/>
    <property type="match status" value="1"/>
</dbReference>
<dbReference type="RefSeq" id="WP_168035306.1">
    <property type="nucleotide sequence ID" value="NZ_JAAVNE010000107.1"/>
</dbReference>
<gene>
    <name evidence="2" type="ORF">HEQ75_27445</name>
</gene>
<proteinExistence type="predicted"/>
<accession>A0ABX1ECP9</accession>
<dbReference type="PANTHER" id="PTHR43685">
    <property type="entry name" value="GLYCOSYLTRANSFERASE"/>
    <property type="match status" value="1"/>
</dbReference>
<comment type="caution">
    <text evidence="2">The sequence shown here is derived from an EMBL/GenBank/DDBJ whole genome shotgun (WGS) entry which is preliminary data.</text>
</comment>